<comment type="caution">
    <text evidence="2">The sequence shown here is derived from an EMBL/GenBank/DDBJ whole genome shotgun (WGS) entry which is preliminary data.</text>
</comment>
<evidence type="ECO:0000256" key="1">
    <source>
        <dbReference type="SAM" id="Phobius"/>
    </source>
</evidence>
<dbReference type="EMBL" id="JACHGW010000006">
    <property type="protein sequence ID" value="MBB6053410.1"/>
    <property type="molecule type" value="Genomic_DNA"/>
</dbReference>
<keyword evidence="1" id="KW-1133">Transmembrane helix</keyword>
<dbReference type="AlphaFoldDB" id="A0A7W9SW11"/>
<dbReference type="RefSeq" id="WP_184203503.1">
    <property type="nucleotide sequence ID" value="NZ_JACHGW010000006.1"/>
</dbReference>
<dbReference type="Proteomes" id="UP000520814">
    <property type="component" value="Unassembled WGS sequence"/>
</dbReference>
<keyword evidence="1" id="KW-0472">Membrane</keyword>
<feature type="transmembrane region" description="Helical" evidence="1">
    <location>
        <begin position="56"/>
        <end position="76"/>
    </location>
</feature>
<gene>
    <name evidence="2" type="ORF">HNQ39_005244</name>
</gene>
<keyword evidence="3" id="KW-1185">Reference proteome</keyword>
<name>A0A7W9SW11_ARMRO</name>
<feature type="transmembrane region" description="Helical" evidence="1">
    <location>
        <begin position="119"/>
        <end position="141"/>
    </location>
</feature>
<feature type="transmembrane region" description="Helical" evidence="1">
    <location>
        <begin position="88"/>
        <end position="107"/>
    </location>
</feature>
<keyword evidence="1" id="KW-0812">Transmembrane</keyword>
<evidence type="ECO:0000313" key="2">
    <source>
        <dbReference type="EMBL" id="MBB6053410.1"/>
    </source>
</evidence>
<protein>
    <submittedName>
        <fullName evidence="2">Cytochrome c biogenesis protein CcdA</fullName>
    </submittedName>
</protein>
<feature type="transmembrane region" description="Helical" evidence="1">
    <location>
        <begin position="21"/>
        <end position="44"/>
    </location>
</feature>
<accession>A0A7W9SW11</accession>
<reference evidence="2 3" key="1">
    <citation type="submission" date="2020-08" db="EMBL/GenBank/DDBJ databases">
        <title>Genomic Encyclopedia of Type Strains, Phase IV (KMG-IV): sequencing the most valuable type-strain genomes for metagenomic binning, comparative biology and taxonomic classification.</title>
        <authorList>
            <person name="Goeker M."/>
        </authorList>
    </citation>
    <scope>NUCLEOTIDE SEQUENCE [LARGE SCALE GENOMIC DNA]</scope>
    <source>
        <strain evidence="2 3">DSM 23562</strain>
    </source>
</reference>
<proteinExistence type="predicted"/>
<organism evidence="2 3">
    <name type="scientific">Armatimonas rosea</name>
    <dbReference type="NCBI Taxonomy" id="685828"/>
    <lineage>
        <taxon>Bacteria</taxon>
        <taxon>Bacillati</taxon>
        <taxon>Armatimonadota</taxon>
        <taxon>Armatimonadia</taxon>
        <taxon>Armatimonadales</taxon>
        <taxon>Armatimonadaceae</taxon>
        <taxon>Armatimonas</taxon>
    </lineage>
</organism>
<sequence length="151" mass="16707">MQNQQEKGAMNRLGNRGSHRSVIQLIAGWVLVLWGVFSCLLASYKEEDTFTQAFDLYYVRGIATVLYALCCLASGFTTLLRLSLLTRVLLTVAASCVLIIAGANIPIELSIRPDIKQAMLVGWTLDYVAGAAVLFVLGYWLGRMEETNSRQ</sequence>
<evidence type="ECO:0000313" key="3">
    <source>
        <dbReference type="Proteomes" id="UP000520814"/>
    </source>
</evidence>